<keyword evidence="1" id="KW-0732">Signal</keyword>
<keyword evidence="4" id="KW-1185">Reference proteome</keyword>
<organism evidence="3 4">
    <name type="scientific">Paenibacillus marchantiophytorum</name>
    <dbReference type="NCBI Taxonomy" id="1619310"/>
    <lineage>
        <taxon>Bacteria</taxon>
        <taxon>Bacillati</taxon>
        <taxon>Bacillota</taxon>
        <taxon>Bacilli</taxon>
        <taxon>Bacillales</taxon>
        <taxon>Paenibacillaceae</taxon>
        <taxon>Paenibacillus</taxon>
    </lineage>
</organism>
<accession>A0ABQ1FC14</accession>
<reference evidence="4" key="1">
    <citation type="journal article" date="2019" name="Int. J. Syst. Evol. Microbiol.">
        <title>The Global Catalogue of Microorganisms (GCM) 10K type strain sequencing project: providing services to taxonomists for standard genome sequencing and annotation.</title>
        <authorList>
            <consortium name="The Broad Institute Genomics Platform"/>
            <consortium name="The Broad Institute Genome Sequencing Center for Infectious Disease"/>
            <person name="Wu L."/>
            <person name="Ma J."/>
        </authorList>
    </citation>
    <scope>NUCLEOTIDE SEQUENCE [LARGE SCALE GENOMIC DNA]</scope>
    <source>
        <strain evidence="4">CGMCC 1.15043</strain>
    </source>
</reference>
<dbReference type="InterPro" id="IPR036582">
    <property type="entry name" value="Mao_N_sf"/>
</dbReference>
<feature type="chain" id="PRO_5046690536" description="Copper amine oxidase-like N-terminal domain-containing protein" evidence="1">
    <location>
        <begin position="26"/>
        <end position="354"/>
    </location>
</feature>
<dbReference type="Pfam" id="PF07833">
    <property type="entry name" value="Cu_amine_oxidN1"/>
    <property type="match status" value="1"/>
</dbReference>
<proteinExistence type="predicted"/>
<gene>
    <name evidence="3" type="ORF">GCM10008018_59910</name>
</gene>
<evidence type="ECO:0000256" key="1">
    <source>
        <dbReference type="SAM" id="SignalP"/>
    </source>
</evidence>
<name>A0ABQ1FC14_9BACL</name>
<dbReference type="EMBL" id="BMHE01000049">
    <property type="protein sequence ID" value="GGA05988.1"/>
    <property type="molecule type" value="Genomic_DNA"/>
</dbReference>
<comment type="caution">
    <text evidence="3">The sequence shown here is derived from an EMBL/GenBank/DDBJ whole genome shotgun (WGS) entry which is preliminary data.</text>
</comment>
<feature type="domain" description="Copper amine oxidase-like N-terminal" evidence="2">
    <location>
        <begin position="71"/>
        <end position="164"/>
    </location>
</feature>
<evidence type="ECO:0000259" key="2">
    <source>
        <dbReference type="Pfam" id="PF07833"/>
    </source>
</evidence>
<dbReference type="Gene3D" id="3.30.457.10">
    <property type="entry name" value="Copper amine oxidase-like, N-terminal domain"/>
    <property type="match status" value="1"/>
</dbReference>
<dbReference type="RefSeq" id="WP_189018839.1">
    <property type="nucleotide sequence ID" value="NZ_BMHE01000049.1"/>
</dbReference>
<feature type="signal peptide" evidence="1">
    <location>
        <begin position="1"/>
        <end position="25"/>
    </location>
</feature>
<evidence type="ECO:0000313" key="3">
    <source>
        <dbReference type="EMBL" id="GGA05988.1"/>
    </source>
</evidence>
<evidence type="ECO:0000313" key="4">
    <source>
        <dbReference type="Proteomes" id="UP000615455"/>
    </source>
</evidence>
<protein>
    <recommendedName>
        <fullName evidence="2">Copper amine oxidase-like N-terminal domain-containing protein</fullName>
    </recommendedName>
</protein>
<dbReference type="InterPro" id="IPR012854">
    <property type="entry name" value="Cu_amine_oxidase-like_N"/>
</dbReference>
<dbReference type="SUPFAM" id="SSF55383">
    <property type="entry name" value="Copper amine oxidase, domain N"/>
    <property type="match status" value="1"/>
</dbReference>
<dbReference type="Proteomes" id="UP000615455">
    <property type="component" value="Unassembled WGS sequence"/>
</dbReference>
<sequence>MKSTMKKTLAVLSLTAMMTTSAAYAATDETAQPISIMPINAPISIMPINAPASSTITVQVNGGAINEHGYLKATATEPMLPLRAVTESLGFTLTWNQATMSVDLNKGNVFTTVKTGEDRYAINKMLTTLGTAPELVDNKLYVPASFVSKVLHGTVKTEGTSVSVALSEDQKKVQATGVITSIRTNGNDASIQIQGVNTEGLVLNVSKDTEFQMLDGTKLSLSDLHIGLTVSAEHSMIATLSLPPQTPTSKVTVLDKAKHVGTIGTAGVVEEVRTDDKGNKSILIKGTGLTETAPGEVVLQLTNDTAIVDKNGDKVDQAKLVKGANVIGFYGPALTKSLPPIGNAWKVIVAAKSE</sequence>